<protein>
    <recommendedName>
        <fullName evidence="4">Tc1-like transposase DDE domain-containing protein</fullName>
    </recommendedName>
</protein>
<evidence type="ECO:0000256" key="1">
    <source>
        <dbReference type="SAM" id="MobiDB-lite"/>
    </source>
</evidence>
<name>A0A162N838_PHYB8</name>
<gene>
    <name evidence="2" type="ORF">PHYBLDRAFT_174966</name>
</gene>
<proteinExistence type="predicted"/>
<feature type="region of interest" description="Disordered" evidence="1">
    <location>
        <begin position="173"/>
        <end position="199"/>
    </location>
</feature>
<sequence length="228" mass="26214">MIIDFERAAGTKVAEMEEAVKTITVQMEEHQLYQLVFLESFLKSTRGSLLTLFDKRPTITLEVAREKLCRNLKGLEISIRGLHKHITREMLANLEERDKKIAFFIDEDGFQSQMTRCKGVAKKRNACYGQGAYTKGVNTSIIGCIASFDLFNFLKVDPIRKIDAEIIESEFHSKEENKGKKQKPNSQKEAKPKPKKGTTAYHIVKFTEATINMLERLDRRDYFIVTDD</sequence>
<dbReference type="EMBL" id="KV441001">
    <property type="protein sequence ID" value="OAD66674.1"/>
    <property type="molecule type" value="Genomic_DNA"/>
</dbReference>
<dbReference type="Proteomes" id="UP000077315">
    <property type="component" value="Unassembled WGS sequence"/>
</dbReference>
<dbReference type="GeneID" id="28998286"/>
<keyword evidence="3" id="KW-1185">Reference proteome</keyword>
<dbReference type="OrthoDB" id="2287601at2759"/>
<organism evidence="2 3">
    <name type="scientific">Phycomyces blakesleeanus (strain ATCC 8743b / DSM 1359 / FGSC 10004 / NBRC 33097 / NRRL 1555)</name>
    <dbReference type="NCBI Taxonomy" id="763407"/>
    <lineage>
        <taxon>Eukaryota</taxon>
        <taxon>Fungi</taxon>
        <taxon>Fungi incertae sedis</taxon>
        <taxon>Mucoromycota</taxon>
        <taxon>Mucoromycotina</taxon>
        <taxon>Mucoromycetes</taxon>
        <taxon>Mucorales</taxon>
        <taxon>Phycomycetaceae</taxon>
        <taxon>Phycomyces</taxon>
    </lineage>
</organism>
<dbReference type="RefSeq" id="XP_018284714.1">
    <property type="nucleotide sequence ID" value="XM_018437380.1"/>
</dbReference>
<accession>A0A162N838</accession>
<evidence type="ECO:0008006" key="4">
    <source>
        <dbReference type="Google" id="ProtNLM"/>
    </source>
</evidence>
<reference evidence="3" key="1">
    <citation type="submission" date="2015-06" db="EMBL/GenBank/DDBJ databases">
        <title>Expansion of signal transduction pathways in fungi by whole-genome duplication.</title>
        <authorList>
            <consortium name="DOE Joint Genome Institute"/>
            <person name="Corrochano L.M."/>
            <person name="Kuo A."/>
            <person name="Marcet-Houben M."/>
            <person name="Polaino S."/>
            <person name="Salamov A."/>
            <person name="Villalobos J.M."/>
            <person name="Alvarez M.I."/>
            <person name="Avalos J."/>
            <person name="Benito E.P."/>
            <person name="Benoit I."/>
            <person name="Burger G."/>
            <person name="Camino L.P."/>
            <person name="Canovas D."/>
            <person name="Cerda-Olmedo E."/>
            <person name="Cheng J.-F."/>
            <person name="Dominguez A."/>
            <person name="Elias M."/>
            <person name="Eslava A.P."/>
            <person name="Glaser F."/>
            <person name="Grimwood J."/>
            <person name="Gutierrez G."/>
            <person name="Heitman J."/>
            <person name="Henrissat B."/>
            <person name="Iturriaga E.A."/>
            <person name="Lang B.F."/>
            <person name="Lavin J.L."/>
            <person name="Lee S."/>
            <person name="Li W."/>
            <person name="Lindquist E."/>
            <person name="Lopez-Garcia S."/>
            <person name="Luque E.M."/>
            <person name="Marcos A.T."/>
            <person name="Martin J."/>
            <person name="McCluskey K."/>
            <person name="Medina H.R."/>
            <person name="Miralles-Duran A."/>
            <person name="Miyazaki A."/>
            <person name="Munoz-Torres E."/>
            <person name="Oguiza J.A."/>
            <person name="Ohm R."/>
            <person name="Olmedo M."/>
            <person name="Orejas M."/>
            <person name="Ortiz-Castellanos L."/>
            <person name="Pisabarro A.G."/>
            <person name="Rodriguez-Romero J."/>
            <person name="Ruiz-Herrera J."/>
            <person name="Ruiz-Vazquez R."/>
            <person name="Sanz C."/>
            <person name="Schackwitz W."/>
            <person name="Schmutz J."/>
            <person name="Shahriari M."/>
            <person name="Shelest E."/>
            <person name="Silva-Franco F."/>
            <person name="Soanes D."/>
            <person name="Syed K."/>
            <person name="Tagua V.G."/>
            <person name="Talbot N.J."/>
            <person name="Thon M."/>
            <person name="De vries R.P."/>
            <person name="Wiebenga A."/>
            <person name="Yadav J.S."/>
            <person name="Braun E.L."/>
            <person name="Baker S."/>
            <person name="Garre V."/>
            <person name="Horwitz B."/>
            <person name="Torres-Martinez S."/>
            <person name="Idnurm A."/>
            <person name="Herrera-Estrella A."/>
            <person name="Gabaldon T."/>
            <person name="Grigoriev I.V."/>
        </authorList>
    </citation>
    <scope>NUCLEOTIDE SEQUENCE [LARGE SCALE GENOMIC DNA]</scope>
    <source>
        <strain evidence="3">NRRL 1555(-)</strain>
    </source>
</reference>
<evidence type="ECO:0000313" key="2">
    <source>
        <dbReference type="EMBL" id="OAD66674.1"/>
    </source>
</evidence>
<dbReference type="InParanoid" id="A0A162N838"/>
<dbReference type="VEuPathDB" id="FungiDB:PHYBLDRAFT_174966"/>
<evidence type="ECO:0000313" key="3">
    <source>
        <dbReference type="Proteomes" id="UP000077315"/>
    </source>
</evidence>
<dbReference type="AlphaFoldDB" id="A0A162N838"/>
<dbReference type="STRING" id="763407.A0A162N838"/>